<accession>A0A0D0BIW0</accession>
<dbReference type="Proteomes" id="UP000054485">
    <property type="component" value="Unassembled WGS sequence"/>
</dbReference>
<dbReference type="HOGENOM" id="CLU_2428550_0_0_1"/>
<dbReference type="EMBL" id="KN835220">
    <property type="protein sequence ID" value="KIK43158.1"/>
    <property type="molecule type" value="Genomic_DNA"/>
</dbReference>
<name>A0A0D0BIW0_9AGAM</name>
<evidence type="ECO:0000313" key="3">
    <source>
        <dbReference type="Proteomes" id="UP000054485"/>
    </source>
</evidence>
<evidence type="ECO:0000313" key="2">
    <source>
        <dbReference type="EMBL" id="KIK43158.1"/>
    </source>
</evidence>
<feature type="region of interest" description="Disordered" evidence="1">
    <location>
        <begin position="67"/>
        <end position="91"/>
    </location>
</feature>
<dbReference type="InParanoid" id="A0A0D0BIW0"/>
<gene>
    <name evidence="2" type="ORF">CY34DRAFT_728663</name>
</gene>
<reference evidence="2 3" key="1">
    <citation type="submission" date="2014-04" db="EMBL/GenBank/DDBJ databases">
        <authorList>
            <consortium name="DOE Joint Genome Institute"/>
            <person name="Kuo A."/>
            <person name="Ruytinx J."/>
            <person name="Rineau F."/>
            <person name="Colpaert J."/>
            <person name="Kohler A."/>
            <person name="Nagy L.G."/>
            <person name="Floudas D."/>
            <person name="Copeland A."/>
            <person name="Barry K.W."/>
            <person name="Cichocki N."/>
            <person name="Veneault-Fourrey C."/>
            <person name="LaButti K."/>
            <person name="Lindquist E.A."/>
            <person name="Lipzen A."/>
            <person name="Lundell T."/>
            <person name="Morin E."/>
            <person name="Murat C."/>
            <person name="Sun H."/>
            <person name="Tunlid A."/>
            <person name="Henrissat B."/>
            <person name="Grigoriev I.V."/>
            <person name="Hibbett D.S."/>
            <person name="Martin F."/>
            <person name="Nordberg H.P."/>
            <person name="Cantor M.N."/>
            <person name="Hua S.X."/>
        </authorList>
    </citation>
    <scope>NUCLEOTIDE SEQUENCE [LARGE SCALE GENOMIC DNA]</scope>
    <source>
        <strain evidence="2 3">UH-Slu-Lm8-n1</strain>
    </source>
</reference>
<evidence type="ECO:0000256" key="1">
    <source>
        <dbReference type="SAM" id="MobiDB-lite"/>
    </source>
</evidence>
<sequence>MGNMQVISLTPMRRHLQAQLFRSKYQVKLVSVSRALRQNNMMTSRFAAESTLVVLVRQLALCQSSTSHSHVSMGRPLLPNSNAYDRVLLTS</sequence>
<organism evidence="2 3">
    <name type="scientific">Suillus luteus UH-Slu-Lm8-n1</name>
    <dbReference type="NCBI Taxonomy" id="930992"/>
    <lineage>
        <taxon>Eukaryota</taxon>
        <taxon>Fungi</taxon>
        <taxon>Dikarya</taxon>
        <taxon>Basidiomycota</taxon>
        <taxon>Agaricomycotina</taxon>
        <taxon>Agaricomycetes</taxon>
        <taxon>Agaricomycetidae</taxon>
        <taxon>Boletales</taxon>
        <taxon>Suillineae</taxon>
        <taxon>Suillaceae</taxon>
        <taxon>Suillus</taxon>
    </lineage>
</organism>
<protein>
    <submittedName>
        <fullName evidence="2">Uncharacterized protein</fullName>
    </submittedName>
</protein>
<keyword evidence="3" id="KW-1185">Reference proteome</keyword>
<reference evidence="3" key="2">
    <citation type="submission" date="2015-01" db="EMBL/GenBank/DDBJ databases">
        <title>Evolutionary Origins and Diversification of the Mycorrhizal Mutualists.</title>
        <authorList>
            <consortium name="DOE Joint Genome Institute"/>
            <consortium name="Mycorrhizal Genomics Consortium"/>
            <person name="Kohler A."/>
            <person name="Kuo A."/>
            <person name="Nagy L.G."/>
            <person name="Floudas D."/>
            <person name="Copeland A."/>
            <person name="Barry K.W."/>
            <person name="Cichocki N."/>
            <person name="Veneault-Fourrey C."/>
            <person name="LaButti K."/>
            <person name="Lindquist E.A."/>
            <person name="Lipzen A."/>
            <person name="Lundell T."/>
            <person name="Morin E."/>
            <person name="Murat C."/>
            <person name="Riley R."/>
            <person name="Ohm R."/>
            <person name="Sun H."/>
            <person name="Tunlid A."/>
            <person name="Henrissat B."/>
            <person name="Grigoriev I.V."/>
            <person name="Hibbett D.S."/>
            <person name="Martin F."/>
        </authorList>
    </citation>
    <scope>NUCLEOTIDE SEQUENCE [LARGE SCALE GENOMIC DNA]</scope>
    <source>
        <strain evidence="3">UH-Slu-Lm8-n1</strain>
    </source>
</reference>
<feature type="compositionally biased region" description="Polar residues" evidence="1">
    <location>
        <begin position="79"/>
        <end position="91"/>
    </location>
</feature>
<proteinExistence type="predicted"/>
<dbReference type="AlphaFoldDB" id="A0A0D0BIW0"/>